<keyword evidence="1" id="KW-0413">Isomerase</keyword>
<dbReference type="Pfam" id="PF00254">
    <property type="entry name" value="FKBP_C"/>
    <property type="match status" value="1"/>
</dbReference>
<keyword evidence="1" id="KW-0697">Rotamase</keyword>
<feature type="region of interest" description="Disordered" evidence="2">
    <location>
        <begin position="34"/>
        <end position="55"/>
    </location>
</feature>
<proteinExistence type="predicted"/>
<evidence type="ECO:0000313" key="5">
    <source>
        <dbReference type="Proteomes" id="UP000316079"/>
    </source>
</evidence>
<evidence type="ECO:0000259" key="3">
    <source>
        <dbReference type="PROSITE" id="PS50059"/>
    </source>
</evidence>
<evidence type="ECO:0000256" key="2">
    <source>
        <dbReference type="SAM" id="MobiDB-lite"/>
    </source>
</evidence>
<dbReference type="EC" id="5.2.1.8" evidence="1"/>
<dbReference type="EMBL" id="SRMA01002883">
    <property type="protein sequence ID" value="TRZ03919.1"/>
    <property type="molecule type" value="Genomic_DNA"/>
</dbReference>
<evidence type="ECO:0000313" key="4">
    <source>
        <dbReference type="EMBL" id="TRZ03919.1"/>
    </source>
</evidence>
<name>A0A553RP03_9TELE</name>
<reference evidence="4 5" key="1">
    <citation type="journal article" date="2019" name="Sci. Data">
        <title>Hybrid genome assembly and annotation of Danionella translucida.</title>
        <authorList>
            <person name="Kadobianskyi M."/>
            <person name="Schulze L."/>
            <person name="Schuelke M."/>
            <person name="Judkewitz B."/>
        </authorList>
    </citation>
    <scope>NUCLEOTIDE SEQUENCE [LARGE SCALE GENOMIC DNA]</scope>
    <source>
        <strain evidence="4 5">Bolton</strain>
    </source>
</reference>
<dbReference type="OrthoDB" id="77911at2759"/>
<comment type="caution">
    <text evidence="4">The sequence shown here is derived from an EMBL/GenBank/DDBJ whole genome shotgun (WGS) entry which is preliminary data.</text>
</comment>
<feature type="domain" description="PPIase FKBP-type" evidence="3">
    <location>
        <begin position="156"/>
        <end position="248"/>
    </location>
</feature>
<evidence type="ECO:0000256" key="1">
    <source>
        <dbReference type="PROSITE-ProRule" id="PRU00277"/>
    </source>
</evidence>
<dbReference type="PANTHER" id="PTHR44927:SF1">
    <property type="entry name" value="FK506-BINDING PROTEIN 15"/>
    <property type="match status" value="1"/>
</dbReference>
<dbReference type="PANTHER" id="PTHR44927">
    <property type="entry name" value="FK506-BINDING PROTEIN 15"/>
    <property type="match status" value="1"/>
</dbReference>
<comment type="catalytic activity">
    <reaction evidence="1">
        <text>[protein]-peptidylproline (omega=180) = [protein]-peptidylproline (omega=0)</text>
        <dbReference type="Rhea" id="RHEA:16237"/>
        <dbReference type="Rhea" id="RHEA-COMP:10747"/>
        <dbReference type="Rhea" id="RHEA-COMP:10748"/>
        <dbReference type="ChEBI" id="CHEBI:83833"/>
        <dbReference type="ChEBI" id="CHEBI:83834"/>
        <dbReference type="EC" id="5.2.1.8"/>
    </reaction>
</comment>
<organism evidence="4 5">
    <name type="scientific">Danionella cerebrum</name>
    <dbReference type="NCBI Taxonomy" id="2873325"/>
    <lineage>
        <taxon>Eukaryota</taxon>
        <taxon>Metazoa</taxon>
        <taxon>Chordata</taxon>
        <taxon>Craniata</taxon>
        <taxon>Vertebrata</taxon>
        <taxon>Euteleostomi</taxon>
        <taxon>Actinopterygii</taxon>
        <taxon>Neopterygii</taxon>
        <taxon>Teleostei</taxon>
        <taxon>Ostariophysi</taxon>
        <taxon>Cypriniformes</taxon>
        <taxon>Danionidae</taxon>
        <taxon>Danioninae</taxon>
        <taxon>Danionella</taxon>
    </lineage>
</organism>
<keyword evidence="5" id="KW-1185">Reference proteome</keyword>
<gene>
    <name evidence="4" type="ORF">DNTS_011098</name>
</gene>
<accession>A0A553RP03</accession>
<dbReference type="InterPro" id="IPR001179">
    <property type="entry name" value="PPIase_FKBP_dom"/>
</dbReference>
<dbReference type="Proteomes" id="UP000316079">
    <property type="component" value="Unassembled WGS sequence"/>
</dbReference>
<dbReference type="GO" id="GO:0030426">
    <property type="term" value="C:growth cone"/>
    <property type="evidence" value="ECO:0007669"/>
    <property type="project" value="TreeGrafter"/>
</dbReference>
<dbReference type="GO" id="GO:0003755">
    <property type="term" value="F:peptidyl-prolyl cis-trans isomerase activity"/>
    <property type="evidence" value="ECO:0007669"/>
    <property type="project" value="UniProtKB-KW"/>
</dbReference>
<dbReference type="Gene3D" id="3.10.50.40">
    <property type="match status" value="1"/>
</dbReference>
<protein>
    <recommendedName>
        <fullName evidence="1">peptidylprolyl isomerase</fullName>
        <ecNumber evidence="1">5.2.1.8</ecNumber>
    </recommendedName>
</protein>
<sequence>MFAADDEDGDFLSPSGGAKLASLFGLDQSASQGNESFQYTAPKQPRKNSAPPPNSQAVLYATAVHAHRYVNGQYVKQGRLGAALLGNHNTKEVQPRSYCSFYDDQRHNWSLMFESEKAATDFSREVCLAKANSVGVSDSVLIQDLTLGDGPVVETGALLEVAYTGWILENHTLGQVFDSNLNKDKLLRLKLGAGKVIKGWEEGMLGMRRSGRRLLVIPPTQAYGSQGITNHVPPDSTLVFDVEIRRQTCTRLPHQFLRFITTTAVQHSFICVLAPAPLSEAWKGTWIQGFISPFSCTQH</sequence>
<dbReference type="SUPFAM" id="SSF54534">
    <property type="entry name" value="FKBP-like"/>
    <property type="match status" value="1"/>
</dbReference>
<dbReference type="InterPro" id="IPR046357">
    <property type="entry name" value="PPIase_dom_sf"/>
</dbReference>
<dbReference type="PROSITE" id="PS50059">
    <property type="entry name" value="FKBP_PPIASE"/>
    <property type="match status" value="1"/>
</dbReference>
<dbReference type="AlphaFoldDB" id="A0A553RP03"/>